<proteinExistence type="predicted"/>
<comment type="caution">
    <text evidence="2">The sequence shown here is derived from an EMBL/GenBank/DDBJ whole genome shotgun (WGS) entry which is preliminary data.</text>
</comment>
<accession>A0ABU9DTC6</accession>
<organism evidence="2 3">
    <name type="scientific">Paenibacillus filicis</name>
    <dbReference type="NCBI Taxonomy" id="669464"/>
    <lineage>
        <taxon>Bacteria</taxon>
        <taxon>Bacillati</taxon>
        <taxon>Bacillota</taxon>
        <taxon>Bacilli</taxon>
        <taxon>Bacillales</taxon>
        <taxon>Paenibacillaceae</taxon>
        <taxon>Paenibacillus</taxon>
    </lineage>
</organism>
<evidence type="ECO:0000313" key="3">
    <source>
        <dbReference type="Proteomes" id="UP001469365"/>
    </source>
</evidence>
<protein>
    <submittedName>
        <fullName evidence="2">Acyl-CoA reductase</fullName>
    </submittedName>
</protein>
<name>A0ABU9DTC6_9BACL</name>
<evidence type="ECO:0000256" key="1">
    <source>
        <dbReference type="ARBA" id="ARBA00022857"/>
    </source>
</evidence>
<dbReference type="CDD" id="cd07080">
    <property type="entry name" value="ALDH_Acyl-CoA-Red_LuxC"/>
    <property type="match status" value="1"/>
</dbReference>
<evidence type="ECO:0000313" key="2">
    <source>
        <dbReference type="EMBL" id="MEK8131427.1"/>
    </source>
</evidence>
<dbReference type="SUPFAM" id="SSF53720">
    <property type="entry name" value="ALDH-like"/>
    <property type="match status" value="1"/>
</dbReference>
<keyword evidence="3" id="KW-1185">Reference proteome</keyword>
<reference evidence="2 3" key="1">
    <citation type="submission" date="2024-04" db="EMBL/GenBank/DDBJ databases">
        <title>draft genome sequnece of Paenibacillus filicis.</title>
        <authorList>
            <person name="Kim D.-U."/>
        </authorList>
    </citation>
    <scope>NUCLEOTIDE SEQUENCE [LARGE SCALE GENOMIC DNA]</scope>
    <source>
        <strain evidence="2 3">KACC14197</strain>
    </source>
</reference>
<keyword evidence="1" id="KW-0521">NADP</keyword>
<dbReference type="EMBL" id="JBBPCC010000021">
    <property type="protein sequence ID" value="MEK8131427.1"/>
    <property type="molecule type" value="Genomic_DNA"/>
</dbReference>
<dbReference type="InterPro" id="IPR008670">
    <property type="entry name" value="CoA_reduct_LuxC"/>
</dbReference>
<gene>
    <name evidence="2" type="ORF">WMW72_26310</name>
</gene>
<dbReference type="Proteomes" id="UP001469365">
    <property type="component" value="Unassembled WGS sequence"/>
</dbReference>
<sequence>MTAPNNEQKPEDEEYLGTQAAECHEKNDAGPVAVIEAYRLPRGMAPAETRERRYEGPAGTLVLRLPVLSPELLEEAAAQVTARRAAYLAQLRTDQIVELIDRAVARWLDPEYGLRVLAETWLPVITGYNGEMIRLELKRFFRTFRRKELLRFLDEEFDAAAVLDEFRPRKHGGLSRAYGPELIFHVFSGNVPGLPVWSLVMGLLVKSASIGKTSSAEPLMAVLFAMTLAELDEELADCLAILPWKGGSEELERPLLDAADAVVVYGSQQTVEQVRGRMPAERLFLSYGHKISFAMVGREALTVDRFKETARRVAEDASVYDQQGCLAPHGVFVEEGGAVSPRQFAQLVASEMERYQEKKPRADLSDEEALAIRSVRQRMELRGLQGEPVSVYASVRGTDWTVIYQGAGGFEPSPLNRTLHIFACGSLEQAAGQLRPYREYLQTAGLAVGPERLEPLASLLGSRGVTRICAVGQMARTPAGWHHDGRMNLLDLVRWVDLERSAELEAERYDPDFE</sequence>
<dbReference type="Pfam" id="PF05893">
    <property type="entry name" value="LuxC"/>
    <property type="match status" value="1"/>
</dbReference>
<dbReference type="PIRSF" id="PIRSF009414">
    <property type="entry name" value="LuxC"/>
    <property type="match status" value="1"/>
</dbReference>
<dbReference type="RefSeq" id="WP_341418563.1">
    <property type="nucleotide sequence ID" value="NZ_JBBPCC010000021.1"/>
</dbReference>
<dbReference type="InterPro" id="IPR016161">
    <property type="entry name" value="Ald_DH/histidinol_DH"/>
</dbReference>